<name>A0AB39W7J5_9FLAO</name>
<evidence type="ECO:0000259" key="2">
    <source>
        <dbReference type="PROSITE" id="PS51819"/>
    </source>
</evidence>
<dbReference type="InterPro" id="IPR037523">
    <property type="entry name" value="VOC_core"/>
</dbReference>
<dbReference type="PANTHER" id="PTHR43048">
    <property type="entry name" value="METHYLMALONYL-COA EPIMERASE"/>
    <property type="match status" value="1"/>
</dbReference>
<accession>A0AB39W7J5</accession>
<dbReference type="EMBL" id="CP165625">
    <property type="protein sequence ID" value="XDU96990.1"/>
    <property type="molecule type" value="Genomic_DNA"/>
</dbReference>
<dbReference type="Pfam" id="PF00903">
    <property type="entry name" value="Glyoxalase"/>
    <property type="match status" value="1"/>
</dbReference>
<keyword evidence="1" id="KW-0479">Metal-binding</keyword>
<dbReference type="InterPro" id="IPR004360">
    <property type="entry name" value="Glyas_Fos-R_dOase_dom"/>
</dbReference>
<evidence type="ECO:0000256" key="1">
    <source>
        <dbReference type="ARBA" id="ARBA00022723"/>
    </source>
</evidence>
<dbReference type="PANTHER" id="PTHR43048:SF3">
    <property type="entry name" value="METHYLMALONYL-COA EPIMERASE, MITOCHONDRIAL"/>
    <property type="match status" value="1"/>
</dbReference>
<dbReference type="GO" id="GO:0046491">
    <property type="term" value="P:L-methylmalonyl-CoA metabolic process"/>
    <property type="evidence" value="ECO:0007669"/>
    <property type="project" value="TreeGrafter"/>
</dbReference>
<dbReference type="InterPro" id="IPR029068">
    <property type="entry name" value="Glyas_Bleomycin-R_OHBP_Dase"/>
</dbReference>
<dbReference type="InterPro" id="IPR051785">
    <property type="entry name" value="MMCE/EMCE_epimerase"/>
</dbReference>
<protein>
    <submittedName>
        <fullName evidence="3">VOC family protein</fullName>
    </submittedName>
</protein>
<dbReference type="RefSeq" id="WP_369753981.1">
    <property type="nucleotide sequence ID" value="NZ_CP165625.1"/>
</dbReference>
<dbReference type="Gene3D" id="3.10.180.10">
    <property type="entry name" value="2,3-Dihydroxybiphenyl 1,2-Dioxygenase, domain 1"/>
    <property type="match status" value="1"/>
</dbReference>
<dbReference type="SUPFAM" id="SSF54593">
    <property type="entry name" value="Glyoxalase/Bleomycin resistance protein/Dihydroxybiphenyl dioxygenase"/>
    <property type="match status" value="1"/>
</dbReference>
<dbReference type="AlphaFoldDB" id="A0AB39W7J5"/>
<sequence length="144" mass="16697">MSSNKMSTTYLKAHHVGISIANMQDAIDWYQQTLDFEFCWEKDFPEIKTKIVFLQHGNFKLELFEHYETEAIPETRKHPLTDMRQQGTKHICYEVESGLIALFERFKNTGVDVVMGPLLSPPKDAMMGFIRDNTGNLIEIIELL</sequence>
<organism evidence="3">
    <name type="scientific">Flavobacterium sp. WC2409</name>
    <dbReference type="NCBI Taxonomy" id="3234139"/>
    <lineage>
        <taxon>Bacteria</taxon>
        <taxon>Pseudomonadati</taxon>
        <taxon>Bacteroidota</taxon>
        <taxon>Flavobacteriia</taxon>
        <taxon>Flavobacteriales</taxon>
        <taxon>Flavobacteriaceae</taxon>
        <taxon>Flavobacterium</taxon>
    </lineage>
</organism>
<feature type="domain" description="VOC" evidence="2">
    <location>
        <begin position="12"/>
        <end position="143"/>
    </location>
</feature>
<reference evidence="3" key="1">
    <citation type="submission" date="2024-07" db="EMBL/GenBank/DDBJ databases">
        <authorList>
            <person name="Biller S.J."/>
        </authorList>
    </citation>
    <scope>NUCLEOTIDE SEQUENCE</scope>
    <source>
        <strain evidence="3">WC2409</strain>
    </source>
</reference>
<dbReference type="GO" id="GO:0046872">
    <property type="term" value="F:metal ion binding"/>
    <property type="evidence" value="ECO:0007669"/>
    <property type="project" value="UniProtKB-KW"/>
</dbReference>
<evidence type="ECO:0000313" key="3">
    <source>
        <dbReference type="EMBL" id="XDU96990.1"/>
    </source>
</evidence>
<dbReference type="GO" id="GO:0004493">
    <property type="term" value="F:methylmalonyl-CoA epimerase activity"/>
    <property type="evidence" value="ECO:0007669"/>
    <property type="project" value="TreeGrafter"/>
</dbReference>
<gene>
    <name evidence="3" type="ORF">AB3G34_07710</name>
</gene>
<proteinExistence type="predicted"/>
<dbReference type="PROSITE" id="PS51819">
    <property type="entry name" value="VOC"/>
    <property type="match status" value="1"/>
</dbReference>